<dbReference type="RefSeq" id="WP_106343375.1">
    <property type="nucleotide sequence ID" value="NZ_PVTZ01000024.1"/>
</dbReference>
<gene>
    <name evidence="1" type="ORF">CLV36_1246</name>
</gene>
<reference evidence="1 2" key="1">
    <citation type="submission" date="2018-03" db="EMBL/GenBank/DDBJ databases">
        <title>Genomic Encyclopedia of Archaeal and Bacterial Type Strains, Phase II (KMG-II): from individual species to whole genera.</title>
        <authorList>
            <person name="Goeker M."/>
        </authorList>
    </citation>
    <scope>NUCLEOTIDE SEQUENCE [LARGE SCALE GENOMIC DNA]</scope>
    <source>
        <strain evidence="1 2">RHA1</strain>
    </source>
</reference>
<accession>A0ABX5EM27</accession>
<evidence type="ECO:0000313" key="1">
    <source>
        <dbReference type="EMBL" id="PRZ11749.1"/>
    </source>
</evidence>
<comment type="caution">
    <text evidence="1">The sequence shown here is derived from an EMBL/GenBank/DDBJ whole genome shotgun (WGS) entry which is preliminary data.</text>
</comment>
<sequence length="99" mass="11408">MRKHFKGFWLPCDQYTNPISVTDEMIAQAEKKLNFKLPRSYIELIKTKNGSTLAFQQQFQPLGPRIILQSKKSVALEERKALIPKMSEALMKIGVIPFI</sequence>
<dbReference type="Pfam" id="PF14568">
    <property type="entry name" value="SUKH_6"/>
    <property type="match status" value="1"/>
</dbReference>
<protein>
    <submittedName>
        <fullName evidence="1">SUKH superfamily protein</fullName>
    </submittedName>
</protein>
<dbReference type="InterPro" id="IPR037883">
    <property type="entry name" value="Knr4/Smi1-like_sf"/>
</dbReference>
<name>A0ABX5EM27_9BACL</name>
<organism evidence="1 2">
    <name type="scientific">Laceyella sediminis</name>
    <dbReference type="NCBI Taxonomy" id="573074"/>
    <lineage>
        <taxon>Bacteria</taxon>
        <taxon>Bacillati</taxon>
        <taxon>Bacillota</taxon>
        <taxon>Bacilli</taxon>
        <taxon>Bacillales</taxon>
        <taxon>Thermoactinomycetaceae</taxon>
        <taxon>Laceyella</taxon>
    </lineage>
</organism>
<dbReference type="Gene3D" id="3.40.1580.10">
    <property type="entry name" value="SMI1/KNR4-like"/>
    <property type="match status" value="1"/>
</dbReference>
<dbReference type="SUPFAM" id="SSF160631">
    <property type="entry name" value="SMI1/KNR4-like"/>
    <property type="match status" value="1"/>
</dbReference>
<keyword evidence="2" id="KW-1185">Reference proteome</keyword>
<proteinExistence type="predicted"/>
<dbReference type="EMBL" id="PVTZ01000024">
    <property type="protein sequence ID" value="PRZ11749.1"/>
    <property type="molecule type" value="Genomic_DNA"/>
</dbReference>
<evidence type="ECO:0000313" key="2">
    <source>
        <dbReference type="Proteomes" id="UP000238836"/>
    </source>
</evidence>
<dbReference type="Proteomes" id="UP000238836">
    <property type="component" value="Unassembled WGS sequence"/>
</dbReference>